<keyword evidence="3" id="KW-1185">Reference proteome</keyword>
<dbReference type="Gene3D" id="3.40.50.1110">
    <property type="entry name" value="SGNH hydrolase"/>
    <property type="match status" value="1"/>
</dbReference>
<comment type="caution">
    <text evidence="2">The sequence shown here is derived from an EMBL/GenBank/DDBJ whole genome shotgun (WGS) entry which is preliminary data.</text>
</comment>
<feature type="signal peptide" evidence="1">
    <location>
        <begin position="1"/>
        <end position="27"/>
    </location>
</feature>
<gene>
    <name evidence="2" type="ORF">M0654_21065</name>
</gene>
<dbReference type="Proteomes" id="UP001202827">
    <property type="component" value="Unassembled WGS sequence"/>
</dbReference>
<name>A0ABT0IX92_9HYPH</name>
<dbReference type="EMBL" id="JALPRY010000029">
    <property type="protein sequence ID" value="MCK8782470.1"/>
    <property type="molecule type" value="Genomic_DNA"/>
</dbReference>
<accession>A0ABT0IX92</accession>
<protein>
    <submittedName>
        <fullName evidence="2">Uncharacterized protein</fullName>
    </submittedName>
</protein>
<proteinExistence type="predicted"/>
<dbReference type="RefSeq" id="WP_150132734.1">
    <property type="nucleotide sequence ID" value="NZ_JALPRY010000029.1"/>
</dbReference>
<feature type="chain" id="PRO_5045641317" evidence="1">
    <location>
        <begin position="28"/>
        <end position="372"/>
    </location>
</feature>
<evidence type="ECO:0000313" key="3">
    <source>
        <dbReference type="Proteomes" id="UP001202827"/>
    </source>
</evidence>
<dbReference type="InterPro" id="IPR036514">
    <property type="entry name" value="SGNH_hydro_sf"/>
</dbReference>
<organism evidence="2 3">
    <name type="scientific">Neorhizobium turbinariae</name>
    <dbReference type="NCBI Taxonomy" id="2937795"/>
    <lineage>
        <taxon>Bacteria</taxon>
        <taxon>Pseudomonadati</taxon>
        <taxon>Pseudomonadota</taxon>
        <taxon>Alphaproteobacteria</taxon>
        <taxon>Hyphomicrobiales</taxon>
        <taxon>Rhizobiaceae</taxon>
        <taxon>Rhizobium/Agrobacterium group</taxon>
        <taxon>Neorhizobium</taxon>
    </lineage>
</organism>
<keyword evidence="1" id="KW-0732">Signal</keyword>
<reference evidence="2 3" key="1">
    <citation type="submission" date="2022-04" db="EMBL/GenBank/DDBJ databases">
        <title>Rhizobium coralii sp. nov., isolated from coral Turbinaria peltata.</title>
        <authorList>
            <person name="Sun H."/>
        </authorList>
    </citation>
    <scope>NUCLEOTIDE SEQUENCE [LARGE SCALE GENOMIC DNA]</scope>
    <source>
        <strain evidence="2 3">NTR19</strain>
    </source>
</reference>
<evidence type="ECO:0000313" key="2">
    <source>
        <dbReference type="EMBL" id="MCK8782470.1"/>
    </source>
</evidence>
<evidence type="ECO:0000256" key="1">
    <source>
        <dbReference type="SAM" id="SignalP"/>
    </source>
</evidence>
<sequence>MTVTLMSLRSCTMGMVLVCLASHAAQAQDGKPQNFAQVLFTGHSLIDNPMPDWVELIARSKGKTLAWEEQIVLGSPLRVRTRGDNAESSGWDGYSYGKNRHGDGMNVAMELRKPTHVKTGRPYDALVVAENHGSLGSIVWENAIGYLRHIHDRLLDGNPNGKTFYVHTWLQIDTSNPGIWIEHETNSAAAWQCITEKVKLTLEAEDRPARLSTVPAGTALVELVQLALAGDLPGVRGTDEQKLRSIFRDDVHLTDAGIYLVSAVHYATIYNQSPEGAAAPPTVPRALVAPLQKIAWKVAQDLAAKNKTRALDMKECRRVISEKICRTYWTMNREPHEVQPCQLFFAKSYPEFGGNPFVWPDPYWKALPKPSL</sequence>